<dbReference type="RefSeq" id="WP_207444693.1">
    <property type="nucleotide sequence ID" value="NZ_CP061091.1"/>
</dbReference>
<organism evidence="2 3">
    <name type="scientific">Roseomonas marmotae</name>
    <dbReference type="NCBI Taxonomy" id="2768161"/>
    <lineage>
        <taxon>Bacteria</taxon>
        <taxon>Pseudomonadati</taxon>
        <taxon>Pseudomonadota</taxon>
        <taxon>Alphaproteobacteria</taxon>
        <taxon>Acetobacterales</taxon>
        <taxon>Roseomonadaceae</taxon>
        <taxon>Roseomonas</taxon>
    </lineage>
</organism>
<dbReference type="InterPro" id="IPR000014">
    <property type="entry name" value="PAS"/>
</dbReference>
<dbReference type="Proteomes" id="UP001518990">
    <property type="component" value="Unassembled WGS sequence"/>
</dbReference>
<evidence type="ECO:0000313" key="2">
    <source>
        <dbReference type="EMBL" id="MBO1073065.1"/>
    </source>
</evidence>
<name>A0ABS3K6J2_9PROT</name>
<dbReference type="SUPFAM" id="SSF55785">
    <property type="entry name" value="PYP-like sensor domain (PAS domain)"/>
    <property type="match status" value="1"/>
</dbReference>
<evidence type="ECO:0000313" key="3">
    <source>
        <dbReference type="Proteomes" id="UP001518990"/>
    </source>
</evidence>
<proteinExistence type="predicted"/>
<feature type="domain" description="PAS" evidence="1">
    <location>
        <begin position="1"/>
        <end position="32"/>
    </location>
</feature>
<sequence>MDKLPAAIYVTNAEGVVIYYNSACVAFAGRTPRIGQDIWSITWRLFTENGEPLPLDQCPMAVAIRERRAVRGVRAVAARPDGSYVRFQPHPTPLFDEGGNLLGAVNLLQLDATGPKQAHSLRAKAAKYRQFVNLMPAHRSALLSMAEEYDEKALRIERQN</sequence>
<comment type="caution">
    <text evidence="2">The sequence shown here is derived from an EMBL/GenBank/DDBJ whole genome shotgun (WGS) entry which is preliminary data.</text>
</comment>
<dbReference type="Gene3D" id="3.30.450.20">
    <property type="entry name" value="PAS domain"/>
    <property type="match status" value="1"/>
</dbReference>
<dbReference type="InterPro" id="IPR035965">
    <property type="entry name" value="PAS-like_dom_sf"/>
</dbReference>
<gene>
    <name evidence="2" type="ORF">IAI60_00415</name>
</gene>
<reference evidence="2 3" key="1">
    <citation type="submission" date="2020-09" db="EMBL/GenBank/DDBJ databases">
        <title>Roseomonas.</title>
        <authorList>
            <person name="Zhu W."/>
        </authorList>
    </citation>
    <scope>NUCLEOTIDE SEQUENCE [LARGE SCALE GENOMIC DNA]</scope>
    <source>
        <strain evidence="2 3">1311</strain>
    </source>
</reference>
<dbReference type="EMBL" id="JACTNF010000001">
    <property type="protein sequence ID" value="MBO1073065.1"/>
    <property type="molecule type" value="Genomic_DNA"/>
</dbReference>
<protein>
    <recommendedName>
        <fullName evidence="1">PAS domain-containing protein</fullName>
    </recommendedName>
</protein>
<accession>A0ABS3K6J2</accession>
<keyword evidence="3" id="KW-1185">Reference proteome</keyword>
<dbReference type="PROSITE" id="PS50112">
    <property type="entry name" value="PAS"/>
    <property type="match status" value="1"/>
</dbReference>
<dbReference type="CDD" id="cd00130">
    <property type="entry name" value="PAS"/>
    <property type="match status" value="1"/>
</dbReference>
<evidence type="ECO:0000259" key="1">
    <source>
        <dbReference type="PROSITE" id="PS50112"/>
    </source>
</evidence>